<evidence type="ECO:0000313" key="2">
    <source>
        <dbReference type="Proteomes" id="UP001375539"/>
    </source>
</evidence>
<comment type="caution">
    <text evidence="1">The sequence shown here is derived from an EMBL/GenBank/DDBJ whole genome shotgun (WGS) entry which is preliminary data.</text>
</comment>
<reference evidence="1" key="1">
    <citation type="submission" date="2024-03" db="EMBL/GenBank/DDBJ databases">
        <title>Novel Streptomyces species of biotechnological and ecological value are a feature of Machair soil.</title>
        <authorList>
            <person name="Prole J.R."/>
            <person name="Goodfellow M."/>
            <person name="Allenby N."/>
            <person name="Ward A.C."/>
        </authorList>
    </citation>
    <scope>NUCLEOTIDE SEQUENCE</scope>
    <source>
        <strain evidence="1">MS1.AVA.4</strain>
    </source>
</reference>
<proteinExistence type="predicted"/>
<protein>
    <submittedName>
        <fullName evidence="1">YceI family protein</fullName>
    </submittedName>
</protein>
<sequence>MLKNHREATLSSIYPYETLTGIYSIDPAHSTIGFSVRHAMITNVRGAFTDFEGVLKLDGSRPDRSEAYVSVQTGSLDTGVRARDEHVVGPDFLDAGLFPLMTFRSTRIVRTDDDQLRMSGDLRIKDIELPIVIDLKFGGAGRDAYGKKRVGFEGTATLQRSDWGLSWNTGLETGGVLISDKVKLTLGISAVQFDRADAA</sequence>
<organism evidence="1 2">
    <name type="scientific">Streptomyces pratisoli</name>
    <dbReference type="NCBI Taxonomy" id="3139917"/>
    <lineage>
        <taxon>Bacteria</taxon>
        <taxon>Bacillati</taxon>
        <taxon>Actinomycetota</taxon>
        <taxon>Actinomycetes</taxon>
        <taxon>Kitasatosporales</taxon>
        <taxon>Streptomycetaceae</taxon>
        <taxon>Streptomyces</taxon>
    </lineage>
</organism>
<gene>
    <name evidence="1" type="ORF">WKI58_34485</name>
</gene>
<name>A0ACC6QTF8_9ACTN</name>
<evidence type="ECO:0000313" key="1">
    <source>
        <dbReference type="EMBL" id="MEJ8661560.1"/>
    </source>
</evidence>
<keyword evidence="2" id="KW-1185">Reference proteome</keyword>
<dbReference type="Proteomes" id="UP001375539">
    <property type="component" value="Unassembled WGS sequence"/>
</dbReference>
<accession>A0ACC6QTF8</accession>
<dbReference type="EMBL" id="JBBKAI010000002">
    <property type="protein sequence ID" value="MEJ8661560.1"/>
    <property type="molecule type" value="Genomic_DNA"/>
</dbReference>